<sequence length="426" mass="47444">MITRHFLHIILLLLAICSACNFEALESEQLPSFDKLYAVSENVEAIDFICKPESTGYIVVGNLKSEENSDIIVINVANNGLQRSLYQITTDFYDEAVSVKFNEADNSVYIMGNRRTDQSQVNVNQNILIKTNLDGIPARASNANIEDSLSAEIKTLGVNQNRIVQLNDFLILPPNIICVGNIRQSSSGNLNRYTQIFDLTAMDFNDKNDSIITAIRQKPDDIVFNNSTDFKIRKGNTPNRLYEVLGQNFSENPNGSVSGSSDNISWHIYSDLNSTASEIIYIGSDQNEEFGDILYHSNGKNYIAGNYIDNDSIFLISKDYNGKNNNEIQSIYSFSEFGNKITSLTEDGDGNIIISTIDEGSANHISYLLKFSQSGTQLEGQNFMFNSTGFYDIQKIVNEGGNSLVILSHKTFDNNSTAIGLMKINF</sequence>
<organism evidence="2">
    <name type="scientific">Marivirga arenosa</name>
    <dbReference type="NCBI Taxonomy" id="3059076"/>
    <lineage>
        <taxon>Bacteria</taxon>
        <taxon>Pseudomonadati</taxon>
        <taxon>Bacteroidota</taxon>
        <taxon>Cytophagia</taxon>
        <taxon>Cytophagales</taxon>
        <taxon>Marivirgaceae</taxon>
        <taxon>Marivirga</taxon>
    </lineage>
</organism>
<evidence type="ECO:0000256" key="1">
    <source>
        <dbReference type="SAM" id="SignalP"/>
    </source>
</evidence>
<protein>
    <submittedName>
        <fullName evidence="2">Uncharacterized protein</fullName>
    </submittedName>
</protein>
<keyword evidence="1" id="KW-0732">Signal</keyword>
<feature type="signal peptide" evidence="1">
    <location>
        <begin position="1"/>
        <end position="24"/>
    </location>
</feature>
<dbReference type="Proteomes" id="UP001232019">
    <property type="component" value="Chromosome"/>
</dbReference>
<dbReference type="AlphaFoldDB" id="A0AA49JCQ4"/>
<gene>
    <name evidence="2" type="ORF">QYS47_01675</name>
</gene>
<feature type="chain" id="PRO_5041369648" evidence="1">
    <location>
        <begin position="25"/>
        <end position="426"/>
    </location>
</feature>
<reference evidence="2" key="1">
    <citation type="submission" date="2023-08" db="EMBL/GenBank/DDBJ databases">
        <title>Comparative genomics and taxonomic characterization of three novel marine species of genus Marivirga.</title>
        <authorList>
            <person name="Muhammad N."/>
            <person name="Kim S.-G."/>
        </authorList>
    </citation>
    <scope>NUCLEOTIDE SEQUENCE</scope>
    <source>
        <strain evidence="2">BKB1-2</strain>
    </source>
</reference>
<name>A0AA49JCQ4_9BACT</name>
<proteinExistence type="predicted"/>
<dbReference type="KEGG" id="marp:QYS47_01675"/>
<dbReference type="RefSeq" id="WP_302126154.1">
    <property type="nucleotide sequence ID" value="NZ_CP129968.2"/>
</dbReference>
<accession>A0AA49JCQ4</accession>
<dbReference type="EMBL" id="CP129968">
    <property type="protein sequence ID" value="WKK81123.1"/>
    <property type="molecule type" value="Genomic_DNA"/>
</dbReference>
<evidence type="ECO:0000313" key="2">
    <source>
        <dbReference type="EMBL" id="WKK81123.1"/>
    </source>
</evidence>